<reference evidence="2 3" key="1">
    <citation type="submission" date="2019-03" db="EMBL/GenBank/DDBJ databases">
        <title>Genomic Encyclopedia of Type Strains, Phase IV (KMG-IV): sequencing the most valuable type-strain genomes for metagenomic binning, comparative biology and taxonomic classification.</title>
        <authorList>
            <person name="Goeker M."/>
        </authorList>
    </citation>
    <scope>NUCLEOTIDE SEQUENCE [LARGE SCALE GENOMIC DNA]</scope>
    <source>
        <strain evidence="2 3">DSM 24591</strain>
    </source>
</reference>
<evidence type="ECO:0000256" key="1">
    <source>
        <dbReference type="SAM" id="SignalP"/>
    </source>
</evidence>
<dbReference type="OrthoDB" id="9213471at2"/>
<sequence length="127" mass="13583">MKLRTTISALCACIALTGCNAIFETIATQPGNALADKQAGTVQLATATQESLTRMFPIGTDKAAIIQALGEPQTTTNSSDGASQQFYSYTFTSHRQKLIASRTAAMEYDKASKLTKLTLTVMDTPIQ</sequence>
<evidence type="ECO:0000313" key="3">
    <source>
        <dbReference type="Proteomes" id="UP000295525"/>
    </source>
</evidence>
<accession>A0A4R3LUR3</accession>
<name>A0A4R3LUR3_9BURK</name>
<dbReference type="AlphaFoldDB" id="A0A4R3LUR3"/>
<proteinExistence type="predicted"/>
<evidence type="ECO:0000313" key="2">
    <source>
        <dbReference type="EMBL" id="TCT03766.1"/>
    </source>
</evidence>
<organism evidence="2 3">
    <name type="scientific">Paralcaligenes ureilyticus</name>
    <dbReference type="NCBI Taxonomy" id="627131"/>
    <lineage>
        <taxon>Bacteria</taxon>
        <taxon>Pseudomonadati</taxon>
        <taxon>Pseudomonadota</taxon>
        <taxon>Betaproteobacteria</taxon>
        <taxon>Burkholderiales</taxon>
        <taxon>Alcaligenaceae</taxon>
        <taxon>Paralcaligenes</taxon>
    </lineage>
</organism>
<keyword evidence="1" id="KW-0732">Signal</keyword>
<dbReference type="PROSITE" id="PS51257">
    <property type="entry name" value="PROKAR_LIPOPROTEIN"/>
    <property type="match status" value="1"/>
</dbReference>
<keyword evidence="3" id="KW-1185">Reference proteome</keyword>
<feature type="chain" id="PRO_5020359190" description="Beta-barrel assembly machine subunit BamE" evidence="1">
    <location>
        <begin position="24"/>
        <end position="127"/>
    </location>
</feature>
<dbReference type="RefSeq" id="WP_132584312.1">
    <property type="nucleotide sequence ID" value="NZ_SMAJ01000014.1"/>
</dbReference>
<dbReference type="Proteomes" id="UP000295525">
    <property type="component" value="Unassembled WGS sequence"/>
</dbReference>
<evidence type="ECO:0008006" key="4">
    <source>
        <dbReference type="Google" id="ProtNLM"/>
    </source>
</evidence>
<feature type="signal peptide" evidence="1">
    <location>
        <begin position="1"/>
        <end position="23"/>
    </location>
</feature>
<dbReference type="EMBL" id="SMAJ01000014">
    <property type="protein sequence ID" value="TCT03766.1"/>
    <property type="molecule type" value="Genomic_DNA"/>
</dbReference>
<protein>
    <recommendedName>
        <fullName evidence="4">Beta-barrel assembly machine subunit BamE</fullName>
    </recommendedName>
</protein>
<gene>
    <name evidence="2" type="ORF">EDC26_11474</name>
</gene>
<comment type="caution">
    <text evidence="2">The sequence shown here is derived from an EMBL/GenBank/DDBJ whole genome shotgun (WGS) entry which is preliminary data.</text>
</comment>